<accession>A0ABN7AIJ4</accession>
<protein>
    <submittedName>
        <fullName evidence="2">Uncharacterized protein</fullName>
    </submittedName>
</protein>
<dbReference type="Proteomes" id="UP001307889">
    <property type="component" value="Chromosome 3"/>
</dbReference>
<dbReference type="EMBL" id="AP028911">
    <property type="protein sequence ID" value="BES92082.1"/>
    <property type="molecule type" value="Genomic_DNA"/>
</dbReference>
<organism evidence="2 3">
    <name type="scientific">Nesidiocoris tenuis</name>
    <dbReference type="NCBI Taxonomy" id="355587"/>
    <lineage>
        <taxon>Eukaryota</taxon>
        <taxon>Metazoa</taxon>
        <taxon>Ecdysozoa</taxon>
        <taxon>Arthropoda</taxon>
        <taxon>Hexapoda</taxon>
        <taxon>Insecta</taxon>
        <taxon>Pterygota</taxon>
        <taxon>Neoptera</taxon>
        <taxon>Paraneoptera</taxon>
        <taxon>Hemiptera</taxon>
        <taxon>Heteroptera</taxon>
        <taxon>Panheteroptera</taxon>
        <taxon>Cimicomorpha</taxon>
        <taxon>Miridae</taxon>
        <taxon>Dicyphina</taxon>
        <taxon>Nesidiocoris</taxon>
    </lineage>
</organism>
<name>A0ABN7AIJ4_9HEMI</name>
<feature type="region of interest" description="Disordered" evidence="1">
    <location>
        <begin position="46"/>
        <end position="71"/>
    </location>
</feature>
<sequence length="86" mass="9761">MCNHVREIRTGDWQVADVHVELGPTVWDESELTLVAKTAVNRSHFGPARRVQKGDRLDEQAVGKQAEEPRRRMALFLDSGHQPDSQ</sequence>
<evidence type="ECO:0000313" key="3">
    <source>
        <dbReference type="Proteomes" id="UP001307889"/>
    </source>
</evidence>
<proteinExistence type="predicted"/>
<evidence type="ECO:0000313" key="2">
    <source>
        <dbReference type="EMBL" id="BES92082.1"/>
    </source>
</evidence>
<reference evidence="2 3" key="1">
    <citation type="submission" date="2023-09" db="EMBL/GenBank/DDBJ databases">
        <title>Nesidiocoris tenuis whole genome shotgun sequence.</title>
        <authorList>
            <person name="Shibata T."/>
            <person name="Shimoda M."/>
            <person name="Kobayashi T."/>
            <person name="Uehara T."/>
        </authorList>
    </citation>
    <scope>NUCLEOTIDE SEQUENCE [LARGE SCALE GENOMIC DNA]</scope>
    <source>
        <strain evidence="2 3">Japan</strain>
    </source>
</reference>
<feature type="compositionally biased region" description="Basic and acidic residues" evidence="1">
    <location>
        <begin position="52"/>
        <end position="71"/>
    </location>
</feature>
<gene>
    <name evidence="2" type="ORF">NTJ_04889</name>
</gene>
<evidence type="ECO:0000256" key="1">
    <source>
        <dbReference type="SAM" id="MobiDB-lite"/>
    </source>
</evidence>
<keyword evidence="3" id="KW-1185">Reference proteome</keyword>